<name>A0A9J6DPU7_RHIMP</name>
<feature type="region of interest" description="Disordered" evidence="2">
    <location>
        <begin position="773"/>
        <end position="793"/>
    </location>
</feature>
<dbReference type="InterPro" id="IPR056747">
    <property type="entry name" value="VPS13-like_M"/>
</dbReference>
<dbReference type="GO" id="GO:0006623">
    <property type="term" value="P:protein targeting to vacuole"/>
    <property type="evidence" value="ECO:0007669"/>
    <property type="project" value="TreeGrafter"/>
</dbReference>
<evidence type="ECO:0000259" key="3">
    <source>
        <dbReference type="Pfam" id="PF25033"/>
    </source>
</evidence>
<evidence type="ECO:0000256" key="2">
    <source>
        <dbReference type="SAM" id="MobiDB-lite"/>
    </source>
</evidence>
<dbReference type="PANTHER" id="PTHR16166:SF93">
    <property type="entry name" value="INTERMEMBRANE LIPID TRANSFER PROTEIN VPS13"/>
    <property type="match status" value="1"/>
</dbReference>
<dbReference type="EMBL" id="JABSTU010000008">
    <property type="protein sequence ID" value="KAH8023953.1"/>
    <property type="molecule type" value="Genomic_DNA"/>
</dbReference>
<dbReference type="Pfam" id="PF25033">
    <property type="entry name" value="VPS13_M"/>
    <property type="match status" value="1"/>
</dbReference>
<dbReference type="InterPro" id="IPR035901">
    <property type="entry name" value="GIY-YIG_endonuc_sf"/>
</dbReference>
<dbReference type="Gene3D" id="3.40.1440.10">
    <property type="entry name" value="GIY-YIG endonuclease"/>
    <property type="match status" value="1"/>
</dbReference>
<dbReference type="Proteomes" id="UP000821866">
    <property type="component" value="Chromosome 6"/>
</dbReference>
<gene>
    <name evidence="4" type="ORF">HPB51_020216</name>
</gene>
<accession>A0A9J6DPU7</accession>
<dbReference type="PANTHER" id="PTHR16166">
    <property type="entry name" value="VACUOLAR PROTEIN SORTING-ASSOCIATED PROTEIN VPS13"/>
    <property type="match status" value="1"/>
</dbReference>
<proteinExistence type="inferred from homology"/>
<evidence type="ECO:0000313" key="4">
    <source>
        <dbReference type="EMBL" id="KAH8023953.1"/>
    </source>
</evidence>
<comment type="similarity">
    <text evidence="1">Belongs to the VPS13 family.</text>
</comment>
<feature type="compositionally biased region" description="Low complexity" evidence="2">
    <location>
        <begin position="621"/>
        <end position="636"/>
    </location>
</feature>
<protein>
    <recommendedName>
        <fullName evidence="3">VPS13-like middle region domain-containing protein</fullName>
    </recommendedName>
</protein>
<dbReference type="AlphaFoldDB" id="A0A9J6DPU7"/>
<dbReference type="VEuPathDB" id="VectorBase:LOC119172363"/>
<sequence length="850" mass="96572">MRKTKAPNNRVAIPYVPGISEQLSRVLEKAGVKVIHKPVSTLARLLPRPKDRPPRELHPGVVYKVSCSGCPACYIGESKCFPERMRQHKNDVGKMEVQRSALAEHCEKHDHKIDLDGASVIETERNLGKRLLLESWHIQHTPANVNRSLGTMPSVYVHGLRNVVERESRSHGMEYGMTWYPNRLVTRLNLKTVGIGDPTPGTLHKHIIAVPGGEVVSFEITTYEECGALGYVEMDRVDIAIKGTLGRLHFVFLYRFYLDIYNFVNRFQAAKAKIMEATANMAEAARASVETAYKQAYKMAMDIRIEAPIICLPQNCKSRNVVVMDFGVLCVSNKFKLDKVSTPESPCLLEEMVVAFDDLKLSRFRMKEPPADDGQEHPLLLPVSFKLLVTRNMNFEAHPEVPEMKNEGVLPRIELILSEEDYCAIMRTLDENLNEIPPEDEPLDWSKIPVPVVTNAPYTVPEDRYSHEHTDPVLTTEKEIKRAVRIDLAFQIDCVVLDLYMKRTDEVKEGLARLEIELLSLKGHMFHDGSYWMDTVLGNLIVDDTRVTRKSGLTRFLTRSSRSKDKLVDILYKVDKNGDFFTQIDLSKITFVYCVDFFNAIMSFYYMDGMYKKADEKRKQLQQQAAKRQQHQSQPQLQATVTETTSPPMPPYPLRNYTVQLEMDKPDIVLVADIDDPQSACIIMKGSIHNKIRQVGTTQTMMVSMDDLRMFTSYVDKFQSEHVRSEILKPTEISLNSTFTVENGQHMEISFSPIEIHVTPGAVEILSKSLGSLSAPSTEQKGDHEVEPDNSEVWNPMKLDKTKLWFLEVPTVPMATEAMETMETIPASQDSQPPRKDEQASWHRGDGAEV</sequence>
<comment type="caution">
    <text evidence="4">The sequence shown here is derived from an EMBL/GenBank/DDBJ whole genome shotgun (WGS) entry which is preliminary data.</text>
</comment>
<feature type="region of interest" description="Disordered" evidence="2">
    <location>
        <begin position="823"/>
        <end position="850"/>
    </location>
</feature>
<feature type="compositionally biased region" description="Polar residues" evidence="2">
    <location>
        <begin position="637"/>
        <end position="646"/>
    </location>
</feature>
<dbReference type="GO" id="GO:0045053">
    <property type="term" value="P:protein retention in Golgi apparatus"/>
    <property type="evidence" value="ECO:0007669"/>
    <property type="project" value="TreeGrafter"/>
</dbReference>
<evidence type="ECO:0000256" key="1">
    <source>
        <dbReference type="ARBA" id="ARBA00006545"/>
    </source>
</evidence>
<keyword evidence="5" id="KW-1185">Reference proteome</keyword>
<reference evidence="4" key="1">
    <citation type="journal article" date="2020" name="Cell">
        <title>Large-Scale Comparative Analyses of Tick Genomes Elucidate Their Genetic Diversity and Vector Capacities.</title>
        <authorList>
            <consortium name="Tick Genome and Microbiome Consortium (TIGMIC)"/>
            <person name="Jia N."/>
            <person name="Wang J."/>
            <person name="Shi W."/>
            <person name="Du L."/>
            <person name="Sun Y."/>
            <person name="Zhan W."/>
            <person name="Jiang J.F."/>
            <person name="Wang Q."/>
            <person name="Zhang B."/>
            <person name="Ji P."/>
            <person name="Bell-Sakyi L."/>
            <person name="Cui X.M."/>
            <person name="Yuan T.T."/>
            <person name="Jiang B.G."/>
            <person name="Yang W.F."/>
            <person name="Lam T.T."/>
            <person name="Chang Q.C."/>
            <person name="Ding S.J."/>
            <person name="Wang X.J."/>
            <person name="Zhu J.G."/>
            <person name="Ruan X.D."/>
            <person name="Zhao L."/>
            <person name="Wei J.T."/>
            <person name="Ye R.Z."/>
            <person name="Que T.C."/>
            <person name="Du C.H."/>
            <person name="Zhou Y.H."/>
            <person name="Cheng J.X."/>
            <person name="Dai P.F."/>
            <person name="Guo W.B."/>
            <person name="Han X.H."/>
            <person name="Huang E.J."/>
            <person name="Li L.F."/>
            <person name="Wei W."/>
            <person name="Gao Y.C."/>
            <person name="Liu J.Z."/>
            <person name="Shao H.Z."/>
            <person name="Wang X."/>
            <person name="Wang C.C."/>
            <person name="Yang T.C."/>
            <person name="Huo Q.B."/>
            <person name="Li W."/>
            <person name="Chen H.Y."/>
            <person name="Chen S.E."/>
            <person name="Zhou L.G."/>
            <person name="Ni X.B."/>
            <person name="Tian J.H."/>
            <person name="Sheng Y."/>
            <person name="Liu T."/>
            <person name="Pan Y.S."/>
            <person name="Xia L.Y."/>
            <person name="Li J."/>
            <person name="Zhao F."/>
            <person name="Cao W.C."/>
        </authorList>
    </citation>
    <scope>NUCLEOTIDE SEQUENCE</scope>
    <source>
        <strain evidence="4">Rmic-2018</strain>
    </source>
</reference>
<dbReference type="InterPro" id="IPR026847">
    <property type="entry name" value="VPS13"/>
</dbReference>
<evidence type="ECO:0000313" key="5">
    <source>
        <dbReference type="Proteomes" id="UP000821866"/>
    </source>
</evidence>
<feature type="domain" description="VPS13-like middle region" evidence="3">
    <location>
        <begin position="212"/>
        <end position="809"/>
    </location>
</feature>
<feature type="region of interest" description="Disordered" evidence="2">
    <location>
        <begin position="619"/>
        <end position="652"/>
    </location>
</feature>
<feature type="compositionally biased region" description="Basic and acidic residues" evidence="2">
    <location>
        <begin position="833"/>
        <end position="850"/>
    </location>
</feature>
<organism evidence="4 5">
    <name type="scientific">Rhipicephalus microplus</name>
    <name type="common">Cattle tick</name>
    <name type="synonym">Boophilus microplus</name>
    <dbReference type="NCBI Taxonomy" id="6941"/>
    <lineage>
        <taxon>Eukaryota</taxon>
        <taxon>Metazoa</taxon>
        <taxon>Ecdysozoa</taxon>
        <taxon>Arthropoda</taxon>
        <taxon>Chelicerata</taxon>
        <taxon>Arachnida</taxon>
        <taxon>Acari</taxon>
        <taxon>Parasitiformes</taxon>
        <taxon>Ixodida</taxon>
        <taxon>Ixodoidea</taxon>
        <taxon>Ixodidae</taxon>
        <taxon>Rhipicephalinae</taxon>
        <taxon>Rhipicephalus</taxon>
        <taxon>Boophilus</taxon>
    </lineage>
</organism>
<reference evidence="4" key="2">
    <citation type="submission" date="2021-09" db="EMBL/GenBank/DDBJ databases">
        <authorList>
            <person name="Jia N."/>
            <person name="Wang J."/>
            <person name="Shi W."/>
            <person name="Du L."/>
            <person name="Sun Y."/>
            <person name="Zhan W."/>
            <person name="Jiang J."/>
            <person name="Wang Q."/>
            <person name="Zhang B."/>
            <person name="Ji P."/>
            <person name="Sakyi L.B."/>
            <person name="Cui X."/>
            <person name="Yuan T."/>
            <person name="Jiang B."/>
            <person name="Yang W."/>
            <person name="Lam T.T.-Y."/>
            <person name="Chang Q."/>
            <person name="Ding S."/>
            <person name="Wang X."/>
            <person name="Zhu J."/>
            <person name="Ruan X."/>
            <person name="Zhao L."/>
            <person name="Wei J."/>
            <person name="Que T."/>
            <person name="Du C."/>
            <person name="Cheng J."/>
            <person name="Dai P."/>
            <person name="Han X."/>
            <person name="Huang E."/>
            <person name="Gao Y."/>
            <person name="Liu J."/>
            <person name="Shao H."/>
            <person name="Ye R."/>
            <person name="Li L."/>
            <person name="Wei W."/>
            <person name="Wang X."/>
            <person name="Wang C."/>
            <person name="Huo Q."/>
            <person name="Li W."/>
            <person name="Guo W."/>
            <person name="Chen H."/>
            <person name="Chen S."/>
            <person name="Zhou L."/>
            <person name="Zhou L."/>
            <person name="Ni X."/>
            <person name="Tian J."/>
            <person name="Zhou Y."/>
            <person name="Sheng Y."/>
            <person name="Liu T."/>
            <person name="Pan Y."/>
            <person name="Xia L."/>
            <person name="Li J."/>
            <person name="Zhao F."/>
            <person name="Cao W."/>
        </authorList>
    </citation>
    <scope>NUCLEOTIDE SEQUENCE</scope>
    <source>
        <strain evidence="4">Rmic-2018</strain>
        <tissue evidence="4">Larvae</tissue>
    </source>
</reference>